<dbReference type="NCBIfam" id="TIGR02592">
    <property type="entry name" value="cas_Cas5h"/>
    <property type="match status" value="1"/>
</dbReference>
<dbReference type="Proteomes" id="UP000650081">
    <property type="component" value="Unassembled WGS sequence"/>
</dbReference>
<dbReference type="GO" id="GO:0051607">
    <property type="term" value="P:defense response to virus"/>
    <property type="evidence" value="ECO:0007669"/>
    <property type="project" value="UniProtKB-KW"/>
</dbReference>
<dbReference type="Gene3D" id="3.30.70.2660">
    <property type="match status" value="1"/>
</dbReference>
<dbReference type="AlphaFoldDB" id="A0A923PIC5"/>
<proteinExistence type="predicted"/>
<dbReference type="RefSeq" id="WP_187466688.1">
    <property type="nucleotide sequence ID" value="NZ_JACSIT010000100.1"/>
</dbReference>
<dbReference type="Pfam" id="PF09704">
    <property type="entry name" value="Cas_Cas5d"/>
    <property type="match status" value="1"/>
</dbReference>
<dbReference type="NCBIfam" id="TIGR02593">
    <property type="entry name" value="CRISPR_cas5"/>
    <property type="match status" value="1"/>
</dbReference>
<sequence>MLGPNVRALIFDLSGPFAHYKKIFATTSALTYPLPPKTSLYGLFAAILGLDKTDNAYLNHFSEGNCRVAIQLLNPVVTQRMYINLRPSFGSLRSTENRKPTLMEFLDRPRFRIYFTHQDASLYDQLKERIRNGQSTYTPTLGLANLIASVKYVGEGAIRPSTEERVDSVIPKSRLETLLPPIVGYSNRLLEAGQYAVEMQPNRDVTVRDGIILDRNGTPIPARVRDLAKVTHAQNSANVVLF</sequence>
<keyword evidence="1" id="KW-0051">Antiviral defense</keyword>
<evidence type="ECO:0000313" key="3">
    <source>
        <dbReference type="Proteomes" id="UP000650081"/>
    </source>
</evidence>
<organism evidence="2 3">
    <name type="scientific">Neolewinella lacunae</name>
    <dbReference type="NCBI Taxonomy" id="1517758"/>
    <lineage>
        <taxon>Bacteria</taxon>
        <taxon>Pseudomonadati</taxon>
        <taxon>Bacteroidota</taxon>
        <taxon>Saprospiria</taxon>
        <taxon>Saprospirales</taxon>
        <taxon>Lewinellaceae</taxon>
        <taxon>Neolewinella</taxon>
    </lineage>
</organism>
<gene>
    <name evidence="2" type="primary">cas5b</name>
    <name evidence="2" type="ORF">H9S92_10630</name>
</gene>
<evidence type="ECO:0000313" key="2">
    <source>
        <dbReference type="EMBL" id="MBC6994620.1"/>
    </source>
</evidence>
<comment type="caution">
    <text evidence="2">The sequence shown here is derived from an EMBL/GenBank/DDBJ whole genome shotgun (WGS) entry which is preliminary data.</text>
</comment>
<reference evidence="2" key="1">
    <citation type="submission" date="2020-08" db="EMBL/GenBank/DDBJ databases">
        <title>Lewinella bacteria from marine environments.</title>
        <authorList>
            <person name="Zhong Y."/>
        </authorList>
    </citation>
    <scope>NUCLEOTIDE SEQUENCE</scope>
    <source>
        <strain evidence="2">KCTC 42187</strain>
    </source>
</reference>
<dbReference type="InterPro" id="IPR021124">
    <property type="entry name" value="CRISPR-assoc_prot_Cas5"/>
</dbReference>
<dbReference type="InterPro" id="IPR013422">
    <property type="entry name" value="CRISPR-assoc_prot_Cas5_N"/>
</dbReference>
<evidence type="ECO:0000256" key="1">
    <source>
        <dbReference type="ARBA" id="ARBA00023118"/>
    </source>
</evidence>
<keyword evidence="3" id="KW-1185">Reference proteome</keyword>
<accession>A0A923PIC5</accession>
<name>A0A923PIC5_9BACT</name>
<protein>
    <submittedName>
        <fullName evidence="2">Type I-B CRISPR-associated protein Cas5</fullName>
    </submittedName>
</protein>
<dbReference type="InterPro" id="IPR013421">
    <property type="entry name" value="CRISPR-assoc_prot_Cas5_HALMA"/>
</dbReference>
<dbReference type="EMBL" id="JACSIT010000100">
    <property type="protein sequence ID" value="MBC6994620.1"/>
    <property type="molecule type" value="Genomic_DNA"/>
</dbReference>
<dbReference type="GO" id="GO:0043571">
    <property type="term" value="P:maintenance of CRISPR repeat elements"/>
    <property type="evidence" value="ECO:0007669"/>
    <property type="project" value="InterPro"/>
</dbReference>